<dbReference type="AlphaFoldDB" id="A0A918QFV7"/>
<dbReference type="EMBL" id="BMZB01000008">
    <property type="protein sequence ID" value="GGZ44946.1"/>
    <property type="molecule type" value="Genomic_DNA"/>
</dbReference>
<dbReference type="PANTHER" id="PTHR39210">
    <property type="entry name" value="HEPARIN-SULFATE LYASE"/>
    <property type="match status" value="1"/>
</dbReference>
<dbReference type="PANTHER" id="PTHR39210:SF1">
    <property type="entry name" value="HEPARIN-SULFATE LYASE"/>
    <property type="match status" value="1"/>
</dbReference>
<keyword evidence="2" id="KW-0732">Signal</keyword>
<evidence type="ECO:0000256" key="2">
    <source>
        <dbReference type="ARBA" id="ARBA00022729"/>
    </source>
</evidence>
<proteinExistence type="predicted"/>
<comment type="subcellular location">
    <subcellularLocation>
        <location evidence="1">Periplasm</location>
    </subcellularLocation>
</comment>
<dbReference type="GO" id="GO:0042597">
    <property type="term" value="C:periplasmic space"/>
    <property type="evidence" value="ECO:0007669"/>
    <property type="project" value="UniProtKB-SubCell"/>
</dbReference>
<dbReference type="Pfam" id="PF07940">
    <property type="entry name" value="Hepar_II_III_C"/>
    <property type="match status" value="1"/>
</dbReference>
<keyword evidence="4" id="KW-0456">Lyase</keyword>
<dbReference type="SUPFAM" id="SSF48230">
    <property type="entry name" value="Chondroitin AC/alginate lyase"/>
    <property type="match status" value="1"/>
</dbReference>
<dbReference type="RefSeq" id="WP_189489012.1">
    <property type="nucleotide sequence ID" value="NZ_BMZB01000008.1"/>
</dbReference>
<keyword evidence="7" id="KW-1185">Reference proteome</keyword>
<dbReference type="InterPro" id="IPR012480">
    <property type="entry name" value="Hepar_II_III_C"/>
</dbReference>
<reference evidence="6" key="1">
    <citation type="journal article" date="2014" name="Int. J. Syst. Evol. Microbiol.">
        <title>Complete genome sequence of Corynebacterium casei LMG S-19264T (=DSM 44701T), isolated from a smear-ripened cheese.</title>
        <authorList>
            <consortium name="US DOE Joint Genome Institute (JGI-PGF)"/>
            <person name="Walter F."/>
            <person name="Albersmeier A."/>
            <person name="Kalinowski J."/>
            <person name="Ruckert C."/>
        </authorList>
    </citation>
    <scope>NUCLEOTIDE SEQUENCE</scope>
    <source>
        <strain evidence="6">KCTC 32296</strain>
    </source>
</reference>
<evidence type="ECO:0000259" key="5">
    <source>
        <dbReference type="Pfam" id="PF07940"/>
    </source>
</evidence>
<accession>A0A918QFV7</accession>
<gene>
    <name evidence="6" type="ORF">GCM10011273_34600</name>
</gene>
<evidence type="ECO:0000256" key="1">
    <source>
        <dbReference type="ARBA" id="ARBA00004418"/>
    </source>
</evidence>
<dbReference type="InterPro" id="IPR008929">
    <property type="entry name" value="Chondroitin_lyas"/>
</dbReference>
<dbReference type="GO" id="GO:0016829">
    <property type="term" value="F:lyase activity"/>
    <property type="evidence" value="ECO:0007669"/>
    <property type="project" value="UniProtKB-KW"/>
</dbReference>
<dbReference type="Proteomes" id="UP000662572">
    <property type="component" value="Unassembled WGS sequence"/>
</dbReference>
<evidence type="ECO:0000313" key="6">
    <source>
        <dbReference type="EMBL" id="GGZ44946.1"/>
    </source>
</evidence>
<evidence type="ECO:0000256" key="3">
    <source>
        <dbReference type="ARBA" id="ARBA00022764"/>
    </source>
</evidence>
<dbReference type="Gene3D" id="1.50.10.100">
    <property type="entry name" value="Chondroitin AC/alginate lyase"/>
    <property type="match status" value="1"/>
</dbReference>
<evidence type="ECO:0000256" key="4">
    <source>
        <dbReference type="ARBA" id="ARBA00023239"/>
    </source>
</evidence>
<sequence>MRRVRTRLTAQVTAWIVSTSVAAVALGFLPQVLRAEEAQAVTQVNTRSFTIRPGGVHLSFSDDAIRSFKARVANNPEVADQWQNIKAEADRQVALPTKDLIRDGRRLTDALEPMILAYRMTGDARYRRKLHEILRGFCAQSNLVTDAPLLKRDPVWNSDLGMGFSGEMFGLIYDSIRGELTLVERQELASGYIQKLVTPVFNDWIDGRQRIHTLDTMGHNWWAHIVFGTGVGLVAISRDDPRAMAYLDRLETAGVEWWHYKGSRIESKVETFDTDGGNLESVNYAELAVGTYLEFRLAWQEMFKEAPADIPVVEKSVDFLTHNAYPTRAKLLHVNFGDGNIDKNYSRTAANYWLMGKKRPVDLWYMTQSATAGDGKDIRYRPRYLVQIPLATENDGAGQTPDLPLSAWYRSMGWATLRTSWVADATLLAVRSGYTWNHSHADAGSFILFHKGKPLLIDSGNSSYGRKEYDGYYRQTQAHSVATFNGKAEPAEDTYIASHLPGQIPNMLDAAGLRYVFADATGPTSANFARNFRHFLWVDGVILIYDDLKARAPGQFAFQLHTEGETKRQGQNLIVKNGDASVQVRPLFPATFPDAGLPTDYPENMRLEELSGYKDHAPDTRTTYYAFLPADKAERQKFLTAIIPQGDGNAPEIERLNGPDMIGARIRRDGRVTDVYINLKADGSIKHRNATATLMGWQTDAYMLSITYKAGAEPSPSTVERLFVADGSYLRHGSTLMLDSLSKRFLIADYRQTPSFRVQGQSDAELGLWLPRVSGHVVVNDQRVALTGKDRFVRLRCC</sequence>
<reference evidence="6" key="2">
    <citation type="submission" date="2020-09" db="EMBL/GenBank/DDBJ databases">
        <authorList>
            <person name="Sun Q."/>
            <person name="Kim S."/>
        </authorList>
    </citation>
    <scope>NUCLEOTIDE SEQUENCE</scope>
    <source>
        <strain evidence="6">KCTC 32296</strain>
    </source>
</reference>
<feature type="domain" description="Heparinase II/III-like C-terminal" evidence="5">
    <location>
        <begin position="404"/>
        <end position="580"/>
    </location>
</feature>
<protein>
    <recommendedName>
        <fullName evidence="5">Heparinase II/III-like C-terminal domain-containing protein</fullName>
    </recommendedName>
</protein>
<evidence type="ECO:0000313" key="7">
    <source>
        <dbReference type="Proteomes" id="UP000662572"/>
    </source>
</evidence>
<keyword evidence="3" id="KW-0574">Periplasm</keyword>
<comment type="caution">
    <text evidence="6">The sequence shown here is derived from an EMBL/GenBank/DDBJ whole genome shotgun (WGS) entry which is preliminary data.</text>
</comment>
<organism evidence="6 7">
    <name type="scientific">Asticcacaulis endophyticus</name>
    <dbReference type="NCBI Taxonomy" id="1395890"/>
    <lineage>
        <taxon>Bacteria</taxon>
        <taxon>Pseudomonadati</taxon>
        <taxon>Pseudomonadota</taxon>
        <taxon>Alphaproteobacteria</taxon>
        <taxon>Caulobacterales</taxon>
        <taxon>Caulobacteraceae</taxon>
        <taxon>Asticcacaulis</taxon>
    </lineage>
</organism>
<dbReference type="Gene3D" id="2.70.98.70">
    <property type="match status" value="1"/>
</dbReference>
<name>A0A918QFV7_9CAUL</name>